<evidence type="ECO:0000259" key="1">
    <source>
        <dbReference type="PROSITE" id="PS51789"/>
    </source>
</evidence>
<evidence type="ECO:0000313" key="2">
    <source>
        <dbReference type="EMBL" id="CAF1232329.1"/>
    </source>
</evidence>
<dbReference type="Proteomes" id="UP000663829">
    <property type="component" value="Unassembled WGS sequence"/>
</dbReference>
<dbReference type="EMBL" id="CAJNOQ010015382">
    <property type="protein sequence ID" value="CAF1360477.1"/>
    <property type="molecule type" value="Genomic_DNA"/>
</dbReference>
<organism evidence="3 6">
    <name type="scientific">Didymodactylos carnosus</name>
    <dbReference type="NCBI Taxonomy" id="1234261"/>
    <lineage>
        <taxon>Eukaryota</taxon>
        <taxon>Metazoa</taxon>
        <taxon>Spiralia</taxon>
        <taxon>Gnathifera</taxon>
        <taxon>Rotifera</taxon>
        <taxon>Eurotatoria</taxon>
        <taxon>Bdelloidea</taxon>
        <taxon>Philodinida</taxon>
        <taxon>Philodinidae</taxon>
        <taxon>Didymodactylos</taxon>
    </lineage>
</organism>
<evidence type="ECO:0000313" key="4">
    <source>
        <dbReference type="EMBL" id="CAF4040510.1"/>
    </source>
</evidence>
<dbReference type="EMBL" id="CAJOBA010037340">
    <property type="protein sequence ID" value="CAF4040510.1"/>
    <property type="molecule type" value="Genomic_DNA"/>
</dbReference>
<name>A0A815HWB5_9BILA</name>
<dbReference type="Pfam" id="PF11648">
    <property type="entry name" value="RIG-I_C-RD"/>
    <property type="match status" value="1"/>
</dbReference>
<accession>A0A815HWB5</accession>
<proteinExistence type="predicted"/>
<dbReference type="InterPro" id="IPR038557">
    <property type="entry name" value="RLR_C_sf"/>
</dbReference>
<dbReference type="EMBL" id="CAJOBC010069686">
    <property type="protein sequence ID" value="CAF4238165.1"/>
    <property type="molecule type" value="Genomic_DNA"/>
</dbReference>
<dbReference type="PROSITE" id="PS51789">
    <property type="entry name" value="RLR_CTR"/>
    <property type="match status" value="1"/>
</dbReference>
<dbReference type="Proteomes" id="UP000682733">
    <property type="component" value="Unassembled WGS sequence"/>
</dbReference>
<protein>
    <recommendedName>
        <fullName evidence="1">RLR CTR domain-containing protein</fullName>
    </recommendedName>
</protein>
<comment type="caution">
    <text evidence="3">The sequence shown here is derived from an EMBL/GenBank/DDBJ whole genome shotgun (WGS) entry which is preliminary data.</text>
</comment>
<dbReference type="Proteomes" id="UP000677228">
    <property type="component" value="Unassembled WGS sequence"/>
</dbReference>
<dbReference type="AlphaFoldDB" id="A0A815HWB5"/>
<evidence type="ECO:0000313" key="3">
    <source>
        <dbReference type="EMBL" id="CAF1360477.1"/>
    </source>
</evidence>
<gene>
    <name evidence="3" type="ORF">GPM918_LOCUS31352</name>
    <name evidence="2" type="ORF">OVA965_LOCUS25437</name>
    <name evidence="5" type="ORF">SRO942_LOCUS31991</name>
    <name evidence="4" type="ORF">TMI583_LOCUS26168</name>
</gene>
<dbReference type="EMBL" id="CAJNOK010015793">
    <property type="protein sequence ID" value="CAF1232329.1"/>
    <property type="molecule type" value="Genomic_DNA"/>
</dbReference>
<keyword evidence="6" id="KW-1185">Reference proteome</keyword>
<dbReference type="Proteomes" id="UP000681722">
    <property type="component" value="Unassembled WGS sequence"/>
</dbReference>
<dbReference type="InterPro" id="IPR021673">
    <property type="entry name" value="RLR_CTR"/>
</dbReference>
<evidence type="ECO:0000313" key="6">
    <source>
        <dbReference type="Proteomes" id="UP000663829"/>
    </source>
</evidence>
<feature type="non-terminal residue" evidence="3">
    <location>
        <position position="131"/>
    </location>
</feature>
<feature type="domain" description="RLR CTR" evidence="1">
    <location>
        <begin position="9"/>
        <end position="131"/>
    </location>
</feature>
<sequence length="131" mass="15030">ELLLEDWKSILVKQQQKSPTILCRNCGHFLGPLASLRKYNIFYTIIDPEFMNRILLDTENDKETTAKAFCGNCKKQIGGTQKLPAKAKINEIYSLQREKIKIKEIDENGADKYSNIKTWTALPFPIPDLDV</sequence>
<evidence type="ECO:0000313" key="5">
    <source>
        <dbReference type="EMBL" id="CAF4238165.1"/>
    </source>
</evidence>
<dbReference type="Gene3D" id="2.170.150.30">
    <property type="entry name" value="RIG-I-like receptor, C-terminal regulatory domain"/>
    <property type="match status" value="1"/>
</dbReference>
<reference evidence="3" key="1">
    <citation type="submission" date="2021-02" db="EMBL/GenBank/DDBJ databases">
        <authorList>
            <person name="Nowell W R."/>
        </authorList>
    </citation>
    <scope>NUCLEOTIDE SEQUENCE</scope>
</reference>